<name>A0A843W6I5_COLES</name>
<reference evidence="2" key="1">
    <citation type="submission" date="2017-07" db="EMBL/GenBank/DDBJ databases">
        <title>Taro Niue Genome Assembly and Annotation.</title>
        <authorList>
            <person name="Atibalentja N."/>
            <person name="Keating K."/>
            <person name="Fields C.J."/>
        </authorList>
    </citation>
    <scope>NUCLEOTIDE SEQUENCE</scope>
    <source>
        <strain evidence="2">Niue_2</strain>
        <tissue evidence="2">Leaf</tissue>
    </source>
</reference>
<dbReference type="AlphaFoldDB" id="A0A843W6I5"/>
<evidence type="ECO:0000313" key="2">
    <source>
        <dbReference type="EMBL" id="MQM04989.1"/>
    </source>
</evidence>
<dbReference type="Proteomes" id="UP000652761">
    <property type="component" value="Unassembled WGS sequence"/>
</dbReference>
<gene>
    <name evidence="2" type="ORF">Taro_037797</name>
</gene>
<organism evidence="2 3">
    <name type="scientific">Colocasia esculenta</name>
    <name type="common">Wild taro</name>
    <name type="synonym">Arum esculentum</name>
    <dbReference type="NCBI Taxonomy" id="4460"/>
    <lineage>
        <taxon>Eukaryota</taxon>
        <taxon>Viridiplantae</taxon>
        <taxon>Streptophyta</taxon>
        <taxon>Embryophyta</taxon>
        <taxon>Tracheophyta</taxon>
        <taxon>Spermatophyta</taxon>
        <taxon>Magnoliopsida</taxon>
        <taxon>Liliopsida</taxon>
        <taxon>Araceae</taxon>
        <taxon>Aroideae</taxon>
        <taxon>Colocasieae</taxon>
        <taxon>Colocasia</taxon>
    </lineage>
</organism>
<dbReference type="SUPFAM" id="SSF51395">
    <property type="entry name" value="FMN-linked oxidoreductases"/>
    <property type="match status" value="1"/>
</dbReference>
<sequence>MATFVDIFEKSMFSAIQQRNLSLQLQIPRPKELSSSTTKAPGQEEMGSDPVNVNEFEELARKALPKMYYDFFSGGAEDQFTLKENIQAFQKIT</sequence>
<dbReference type="PANTHER" id="PTHR10578:SF67">
    <property type="entry name" value="PEROXISOMAL (S)-2-HYDROXYACID OXIDASE GLO3"/>
    <property type="match status" value="1"/>
</dbReference>
<dbReference type="InterPro" id="IPR013785">
    <property type="entry name" value="Aldolase_TIM"/>
</dbReference>
<dbReference type="Gene3D" id="3.20.20.70">
    <property type="entry name" value="Aldolase class I"/>
    <property type="match status" value="1"/>
</dbReference>
<dbReference type="EMBL" id="NMUH01003323">
    <property type="protein sequence ID" value="MQM04989.1"/>
    <property type="molecule type" value="Genomic_DNA"/>
</dbReference>
<evidence type="ECO:0000256" key="1">
    <source>
        <dbReference type="SAM" id="MobiDB-lite"/>
    </source>
</evidence>
<accession>A0A843W6I5</accession>
<keyword evidence="3" id="KW-1185">Reference proteome</keyword>
<proteinExistence type="predicted"/>
<dbReference type="OrthoDB" id="25826at2759"/>
<dbReference type="PANTHER" id="PTHR10578">
    <property type="entry name" value="S -2-HYDROXY-ACID OXIDASE-RELATED"/>
    <property type="match status" value="1"/>
</dbReference>
<comment type="caution">
    <text evidence="2">The sequence shown here is derived from an EMBL/GenBank/DDBJ whole genome shotgun (WGS) entry which is preliminary data.</text>
</comment>
<evidence type="ECO:0000313" key="3">
    <source>
        <dbReference type="Proteomes" id="UP000652761"/>
    </source>
</evidence>
<protein>
    <submittedName>
        <fullName evidence="2">Uncharacterized protein</fullName>
    </submittedName>
</protein>
<feature type="region of interest" description="Disordered" evidence="1">
    <location>
        <begin position="27"/>
        <end position="52"/>
    </location>
</feature>